<dbReference type="InParanoid" id="K1Q756"/>
<evidence type="ECO:0000313" key="1">
    <source>
        <dbReference type="EMBL" id="EKC24690.1"/>
    </source>
</evidence>
<dbReference type="InterPro" id="IPR016187">
    <property type="entry name" value="CTDL_fold"/>
</dbReference>
<gene>
    <name evidence="1" type="ORF">CGI_10014812</name>
</gene>
<name>K1Q756_MAGGI</name>
<sequence length="129" mass="14524">MGTTPEELATLTTAVFVLNFPRKKKAEESCTAPGYISDPEMGCYRMYKERKTSADAKQQCANDGGRLLLINSAAEFTKLVSLLSKIELLSCSTKRSTVSVYLRQARETLFCRILTETAKRLVERDYIEL</sequence>
<organism evidence="1">
    <name type="scientific">Magallana gigas</name>
    <name type="common">Pacific oyster</name>
    <name type="synonym">Crassostrea gigas</name>
    <dbReference type="NCBI Taxonomy" id="29159"/>
    <lineage>
        <taxon>Eukaryota</taxon>
        <taxon>Metazoa</taxon>
        <taxon>Spiralia</taxon>
        <taxon>Lophotrochozoa</taxon>
        <taxon>Mollusca</taxon>
        <taxon>Bivalvia</taxon>
        <taxon>Autobranchia</taxon>
        <taxon>Pteriomorphia</taxon>
        <taxon>Ostreida</taxon>
        <taxon>Ostreoidea</taxon>
        <taxon>Ostreidae</taxon>
        <taxon>Magallana</taxon>
    </lineage>
</organism>
<dbReference type="EMBL" id="JH816680">
    <property type="protein sequence ID" value="EKC24690.1"/>
    <property type="molecule type" value="Genomic_DNA"/>
</dbReference>
<dbReference type="SUPFAM" id="SSF56436">
    <property type="entry name" value="C-type lectin-like"/>
    <property type="match status" value="1"/>
</dbReference>
<dbReference type="InterPro" id="IPR016186">
    <property type="entry name" value="C-type_lectin-like/link_sf"/>
</dbReference>
<dbReference type="AlphaFoldDB" id="K1Q756"/>
<protein>
    <recommendedName>
        <fullName evidence="2">C-type lectin domain-containing protein</fullName>
    </recommendedName>
</protein>
<dbReference type="CDD" id="cd00037">
    <property type="entry name" value="CLECT"/>
    <property type="match status" value="1"/>
</dbReference>
<reference evidence="1" key="1">
    <citation type="journal article" date="2012" name="Nature">
        <title>The oyster genome reveals stress adaptation and complexity of shell formation.</title>
        <authorList>
            <person name="Zhang G."/>
            <person name="Fang X."/>
            <person name="Guo X."/>
            <person name="Li L."/>
            <person name="Luo R."/>
            <person name="Xu F."/>
            <person name="Yang P."/>
            <person name="Zhang L."/>
            <person name="Wang X."/>
            <person name="Qi H."/>
            <person name="Xiong Z."/>
            <person name="Que H."/>
            <person name="Xie Y."/>
            <person name="Holland P.W."/>
            <person name="Paps J."/>
            <person name="Zhu Y."/>
            <person name="Wu F."/>
            <person name="Chen Y."/>
            <person name="Wang J."/>
            <person name="Peng C."/>
            <person name="Meng J."/>
            <person name="Yang L."/>
            <person name="Liu J."/>
            <person name="Wen B."/>
            <person name="Zhang N."/>
            <person name="Huang Z."/>
            <person name="Zhu Q."/>
            <person name="Feng Y."/>
            <person name="Mount A."/>
            <person name="Hedgecock D."/>
            <person name="Xu Z."/>
            <person name="Liu Y."/>
            <person name="Domazet-Loso T."/>
            <person name="Du Y."/>
            <person name="Sun X."/>
            <person name="Zhang S."/>
            <person name="Liu B."/>
            <person name="Cheng P."/>
            <person name="Jiang X."/>
            <person name="Li J."/>
            <person name="Fan D."/>
            <person name="Wang W."/>
            <person name="Fu W."/>
            <person name="Wang T."/>
            <person name="Wang B."/>
            <person name="Zhang J."/>
            <person name="Peng Z."/>
            <person name="Li Y."/>
            <person name="Li N."/>
            <person name="Wang J."/>
            <person name="Chen M."/>
            <person name="He Y."/>
            <person name="Tan F."/>
            <person name="Song X."/>
            <person name="Zheng Q."/>
            <person name="Huang R."/>
            <person name="Yang H."/>
            <person name="Du X."/>
            <person name="Chen L."/>
            <person name="Yang M."/>
            <person name="Gaffney P.M."/>
            <person name="Wang S."/>
            <person name="Luo L."/>
            <person name="She Z."/>
            <person name="Ming Y."/>
            <person name="Huang W."/>
            <person name="Zhang S."/>
            <person name="Huang B."/>
            <person name="Zhang Y."/>
            <person name="Qu T."/>
            <person name="Ni P."/>
            <person name="Miao G."/>
            <person name="Wang J."/>
            <person name="Wang Q."/>
            <person name="Steinberg C.E."/>
            <person name="Wang H."/>
            <person name="Li N."/>
            <person name="Qian L."/>
            <person name="Zhang G."/>
            <person name="Li Y."/>
            <person name="Yang H."/>
            <person name="Liu X."/>
            <person name="Wang J."/>
            <person name="Yin Y."/>
            <person name="Wang J."/>
        </authorList>
    </citation>
    <scope>NUCLEOTIDE SEQUENCE [LARGE SCALE GENOMIC DNA]</scope>
    <source>
        <strain evidence="1">05x7-T-G4-1.051#20</strain>
    </source>
</reference>
<proteinExistence type="predicted"/>
<dbReference type="Gene3D" id="3.10.100.10">
    <property type="entry name" value="Mannose-Binding Protein A, subunit A"/>
    <property type="match status" value="1"/>
</dbReference>
<accession>K1Q756</accession>
<evidence type="ECO:0008006" key="2">
    <source>
        <dbReference type="Google" id="ProtNLM"/>
    </source>
</evidence>
<dbReference type="HOGENOM" id="CLU_1950858_0_0_1"/>